<dbReference type="InterPro" id="IPR001387">
    <property type="entry name" value="Cro/C1-type_HTH"/>
</dbReference>
<name>A0A0F5JE31_9BACT</name>
<dbReference type="CDD" id="cd00093">
    <property type="entry name" value="HTH_XRE"/>
    <property type="match status" value="1"/>
</dbReference>
<dbReference type="PATRIC" id="fig|927665.4.peg.2026"/>
<dbReference type="RefSeq" id="WP_010800997.1">
    <property type="nucleotide sequence ID" value="NZ_KQ033912.1"/>
</dbReference>
<protein>
    <recommendedName>
        <fullName evidence="2">HTH cro/C1-type domain-containing protein</fullName>
    </recommendedName>
</protein>
<dbReference type="PANTHER" id="PTHR46558:SF11">
    <property type="entry name" value="HTH-TYPE TRANSCRIPTIONAL REGULATOR XRE"/>
    <property type="match status" value="1"/>
</dbReference>
<dbReference type="Gene3D" id="1.10.260.40">
    <property type="entry name" value="lambda repressor-like DNA-binding domains"/>
    <property type="match status" value="1"/>
</dbReference>
<evidence type="ECO:0000259" key="2">
    <source>
        <dbReference type="PROSITE" id="PS50943"/>
    </source>
</evidence>
<dbReference type="InterPro" id="IPR010982">
    <property type="entry name" value="Lambda_DNA-bd_dom_sf"/>
</dbReference>
<accession>A0A0F5JE31</accession>
<comment type="caution">
    <text evidence="3">The sequence shown here is derived from an EMBL/GenBank/DDBJ whole genome shotgun (WGS) entry which is preliminary data.</text>
</comment>
<dbReference type="Pfam" id="PF01381">
    <property type="entry name" value="HTH_3"/>
    <property type="match status" value="1"/>
</dbReference>
<dbReference type="SMART" id="SM00530">
    <property type="entry name" value="HTH_XRE"/>
    <property type="match status" value="1"/>
</dbReference>
<dbReference type="Proteomes" id="UP000033047">
    <property type="component" value="Unassembled WGS sequence"/>
</dbReference>
<reference evidence="3 4" key="1">
    <citation type="submission" date="2013-04" db="EMBL/GenBank/DDBJ databases">
        <title>The Genome Sequence of Parabacteroides goldsteinii DSM 19448.</title>
        <authorList>
            <consortium name="The Broad Institute Genomics Platform"/>
            <person name="Earl A."/>
            <person name="Ward D."/>
            <person name="Feldgarden M."/>
            <person name="Gevers D."/>
            <person name="Martens E."/>
            <person name="Sakamoto M."/>
            <person name="Benno Y."/>
            <person name="Song Y."/>
            <person name="Liu C."/>
            <person name="Lee J."/>
            <person name="Bolanos M."/>
            <person name="Vaisanen M.L."/>
            <person name="Finegold S.M."/>
            <person name="Walker B."/>
            <person name="Young S."/>
            <person name="Zeng Q."/>
            <person name="Gargeya S."/>
            <person name="Fitzgerald M."/>
            <person name="Haas B."/>
            <person name="Abouelleil A."/>
            <person name="Allen A.W."/>
            <person name="Alvarado L."/>
            <person name="Arachchi H.M."/>
            <person name="Berlin A.M."/>
            <person name="Chapman S.B."/>
            <person name="Gainer-Dewar J."/>
            <person name="Goldberg J."/>
            <person name="Griggs A."/>
            <person name="Gujja S."/>
            <person name="Hansen M."/>
            <person name="Howarth C."/>
            <person name="Imamovic A."/>
            <person name="Ireland A."/>
            <person name="Larimer J."/>
            <person name="McCowan C."/>
            <person name="Murphy C."/>
            <person name="Pearson M."/>
            <person name="Poon T.W."/>
            <person name="Priest M."/>
            <person name="Roberts A."/>
            <person name="Saif S."/>
            <person name="Shea T."/>
            <person name="Sisk P."/>
            <person name="Sykes S."/>
            <person name="Wortman J."/>
            <person name="Nusbaum C."/>
            <person name="Birren B."/>
        </authorList>
    </citation>
    <scope>NUCLEOTIDE SEQUENCE [LARGE SCALE GENOMIC DNA]</scope>
    <source>
        <strain evidence="3 4">DSM 19448</strain>
    </source>
</reference>
<dbReference type="PROSITE" id="PS50943">
    <property type="entry name" value="HTH_CROC1"/>
    <property type="match status" value="1"/>
</dbReference>
<sequence length="117" mass="13323">MKTTNQIIGENLKKIRELSGFTQDQAAKFIGVERSAYSNYEGGTREVPYHILENISNLFGCEPILLFEDNIQAENEIMATAFRISDLEDNDLKAIAAFKDIVKSYLKMERIAQNETE</sequence>
<dbReference type="PANTHER" id="PTHR46558">
    <property type="entry name" value="TRACRIPTIONAL REGULATORY PROTEIN-RELATED-RELATED"/>
    <property type="match status" value="1"/>
</dbReference>
<dbReference type="STRING" id="927665.HMPREF1535_01976"/>
<evidence type="ECO:0000313" key="4">
    <source>
        <dbReference type="Proteomes" id="UP000033047"/>
    </source>
</evidence>
<organism evidence="3 4">
    <name type="scientific">Parabacteroides goldsteinii DSM 19448 = WAL 12034</name>
    <dbReference type="NCBI Taxonomy" id="927665"/>
    <lineage>
        <taxon>Bacteria</taxon>
        <taxon>Pseudomonadati</taxon>
        <taxon>Bacteroidota</taxon>
        <taxon>Bacteroidia</taxon>
        <taxon>Bacteroidales</taxon>
        <taxon>Tannerellaceae</taxon>
        <taxon>Parabacteroides</taxon>
    </lineage>
</organism>
<proteinExistence type="predicted"/>
<evidence type="ECO:0000313" key="3">
    <source>
        <dbReference type="EMBL" id="KKB56003.1"/>
    </source>
</evidence>
<dbReference type="EMBL" id="AQHV01000011">
    <property type="protein sequence ID" value="KKB56003.1"/>
    <property type="molecule type" value="Genomic_DNA"/>
</dbReference>
<dbReference type="AlphaFoldDB" id="A0A0F5JE31"/>
<feature type="domain" description="HTH cro/C1-type" evidence="2">
    <location>
        <begin position="12"/>
        <end position="66"/>
    </location>
</feature>
<evidence type="ECO:0000256" key="1">
    <source>
        <dbReference type="ARBA" id="ARBA00023125"/>
    </source>
</evidence>
<dbReference type="HOGENOM" id="CLU_066192_4_5_10"/>
<keyword evidence="1" id="KW-0238">DNA-binding</keyword>
<dbReference type="SUPFAM" id="SSF47413">
    <property type="entry name" value="lambda repressor-like DNA-binding domains"/>
    <property type="match status" value="1"/>
</dbReference>
<gene>
    <name evidence="3" type="ORF">HMPREF1535_01976</name>
</gene>
<dbReference type="GO" id="GO:0003677">
    <property type="term" value="F:DNA binding"/>
    <property type="evidence" value="ECO:0007669"/>
    <property type="project" value="UniProtKB-KW"/>
</dbReference>